<accession>A0A562INC3</accession>
<dbReference type="Pfam" id="PF04472">
    <property type="entry name" value="SepF"/>
    <property type="match status" value="1"/>
</dbReference>
<keyword evidence="2 5" id="KW-0717">Septation</keyword>
<evidence type="ECO:0000313" key="8">
    <source>
        <dbReference type="Proteomes" id="UP000321490"/>
    </source>
</evidence>
<dbReference type="Proteomes" id="UP000321490">
    <property type="component" value="Unassembled WGS sequence"/>
</dbReference>
<proteinExistence type="inferred from homology"/>
<comment type="caution">
    <text evidence="7">The sequence shown here is derived from an EMBL/GenBank/DDBJ whole genome shotgun (WGS) entry which is preliminary data.</text>
</comment>
<dbReference type="GO" id="GO:0005737">
    <property type="term" value="C:cytoplasm"/>
    <property type="evidence" value="ECO:0007669"/>
    <property type="project" value="UniProtKB-SubCell"/>
</dbReference>
<sequence length="273" mass="28796">MAGAMRRMGVYLGLVEDDDTRGGYDRYAARQADYDHDGRRYDRYAAREEPGYDAEPRFAADEYPAGDYGYEPEYADDYTADEPFEPAAEVAPEPAVSLGRRPGARRLDLAGPSGATSVSRLGGGLAAGAGLTSTGPSLGSVGSGRSGGISAGGGGGAVGAAGLAMREPVLAPAPEPAPKPDSYRITTVHPASYNEARTIGERFRDGMPVIMNLTDMEHADAKRLVDFAIGLTFGLHGSIERVTAKVFLLSPQDVDVTAEDKARIREGGFFNQS</sequence>
<keyword evidence="3 5" id="KW-0131">Cell cycle</keyword>
<keyword evidence="8" id="KW-1185">Reference proteome</keyword>
<reference evidence="7 8" key="1">
    <citation type="submission" date="2019-07" db="EMBL/GenBank/DDBJ databases">
        <title>R&amp;d 2014.</title>
        <authorList>
            <person name="Klenk H.-P."/>
        </authorList>
    </citation>
    <scope>NUCLEOTIDE SEQUENCE [LARGE SCALE GENOMIC DNA]</scope>
    <source>
        <strain evidence="7 8">DSM 45764</strain>
    </source>
</reference>
<comment type="function">
    <text evidence="4 5">Cell division protein that is part of the divisome complex and is recruited early to the Z-ring. Probably stimulates Z-ring formation, perhaps through the cross-linking of FtsZ protofilaments. Its function overlaps with FtsA.</text>
</comment>
<dbReference type="PANTHER" id="PTHR35798">
    <property type="entry name" value="CELL DIVISION PROTEIN SEPF"/>
    <property type="match status" value="1"/>
</dbReference>
<dbReference type="EMBL" id="VLKF01000001">
    <property type="protein sequence ID" value="TWH72392.1"/>
    <property type="molecule type" value="Genomic_DNA"/>
</dbReference>
<dbReference type="InterPro" id="IPR038594">
    <property type="entry name" value="SepF-like_sf"/>
</dbReference>
<dbReference type="HAMAP" id="MF_01197">
    <property type="entry name" value="SepF"/>
    <property type="match status" value="1"/>
</dbReference>
<dbReference type="InterPro" id="IPR023052">
    <property type="entry name" value="Cell_div_SepF"/>
</dbReference>
<keyword evidence="5" id="KW-0963">Cytoplasm</keyword>
<gene>
    <name evidence="5" type="primary">sepF</name>
    <name evidence="7" type="ORF">JD78_00903</name>
</gene>
<dbReference type="Gene3D" id="3.30.110.150">
    <property type="entry name" value="SepF-like protein"/>
    <property type="match status" value="1"/>
</dbReference>
<evidence type="ECO:0000256" key="4">
    <source>
        <dbReference type="ARBA" id="ARBA00044936"/>
    </source>
</evidence>
<dbReference type="OrthoDB" id="3731101at2"/>
<dbReference type="AlphaFoldDB" id="A0A562INC3"/>
<comment type="similarity">
    <text evidence="5">Belongs to the SepF family.</text>
</comment>
<dbReference type="GO" id="GO:0043093">
    <property type="term" value="P:FtsZ-dependent cytokinesis"/>
    <property type="evidence" value="ECO:0007669"/>
    <property type="project" value="UniProtKB-UniRule"/>
</dbReference>
<evidence type="ECO:0000256" key="5">
    <source>
        <dbReference type="HAMAP-Rule" id="MF_01197"/>
    </source>
</evidence>
<evidence type="ECO:0000313" key="7">
    <source>
        <dbReference type="EMBL" id="TWH72392.1"/>
    </source>
</evidence>
<evidence type="ECO:0000256" key="6">
    <source>
        <dbReference type="SAM" id="MobiDB-lite"/>
    </source>
</evidence>
<evidence type="ECO:0000256" key="2">
    <source>
        <dbReference type="ARBA" id="ARBA00023210"/>
    </source>
</evidence>
<feature type="region of interest" description="Disordered" evidence="6">
    <location>
        <begin position="89"/>
        <end position="117"/>
    </location>
</feature>
<dbReference type="RefSeq" id="WP_153362082.1">
    <property type="nucleotide sequence ID" value="NZ_JABGDC010000193.1"/>
</dbReference>
<comment type="subunit">
    <text evidence="5">Homodimer. Interacts with FtsZ.</text>
</comment>
<name>A0A562INC3_9ACTN</name>
<organism evidence="7 8">
    <name type="scientific">Modestobacter roseus</name>
    <dbReference type="NCBI Taxonomy" id="1181884"/>
    <lineage>
        <taxon>Bacteria</taxon>
        <taxon>Bacillati</taxon>
        <taxon>Actinomycetota</taxon>
        <taxon>Actinomycetes</taxon>
        <taxon>Geodermatophilales</taxon>
        <taxon>Geodermatophilaceae</taxon>
        <taxon>Modestobacter</taxon>
    </lineage>
</organism>
<comment type="subcellular location">
    <subcellularLocation>
        <location evidence="5">Cytoplasm</location>
    </subcellularLocation>
    <text evidence="5">Localizes to the division site, in a FtsZ-dependent manner.</text>
</comment>
<feature type="region of interest" description="Disordered" evidence="6">
    <location>
        <begin position="46"/>
        <end position="70"/>
    </location>
</feature>
<keyword evidence="1 5" id="KW-0132">Cell division</keyword>
<protein>
    <recommendedName>
        <fullName evidence="5">Cell division protein SepF</fullName>
    </recommendedName>
</protein>
<dbReference type="PANTHER" id="PTHR35798:SF1">
    <property type="entry name" value="CELL DIVISION PROTEIN SEPF"/>
    <property type="match status" value="1"/>
</dbReference>
<dbReference type="InterPro" id="IPR007561">
    <property type="entry name" value="Cell_div_SepF/SepF-rel"/>
</dbReference>
<evidence type="ECO:0000256" key="1">
    <source>
        <dbReference type="ARBA" id="ARBA00022618"/>
    </source>
</evidence>
<evidence type="ECO:0000256" key="3">
    <source>
        <dbReference type="ARBA" id="ARBA00023306"/>
    </source>
</evidence>
<feature type="compositionally biased region" description="Basic and acidic residues" evidence="6">
    <location>
        <begin position="46"/>
        <end position="60"/>
    </location>
</feature>
<dbReference type="GO" id="GO:0000917">
    <property type="term" value="P:division septum assembly"/>
    <property type="evidence" value="ECO:0007669"/>
    <property type="project" value="UniProtKB-KW"/>
</dbReference>